<dbReference type="OrthoDB" id="2282487at2759"/>
<keyword evidence="4" id="KW-1185">Reference proteome</keyword>
<evidence type="ECO:0000313" key="3">
    <source>
        <dbReference type="EMBL" id="KAG2212815.1"/>
    </source>
</evidence>
<dbReference type="AlphaFoldDB" id="A0A8H7RLM0"/>
<organism evidence="3 4">
    <name type="scientific">Mucor plumbeus</name>
    <dbReference type="NCBI Taxonomy" id="97098"/>
    <lineage>
        <taxon>Eukaryota</taxon>
        <taxon>Fungi</taxon>
        <taxon>Fungi incertae sedis</taxon>
        <taxon>Mucoromycota</taxon>
        <taxon>Mucoromycotina</taxon>
        <taxon>Mucoromycetes</taxon>
        <taxon>Mucorales</taxon>
        <taxon>Mucorineae</taxon>
        <taxon>Mucoraceae</taxon>
        <taxon>Mucor</taxon>
    </lineage>
</organism>
<dbReference type="EMBL" id="JAEPRC010000045">
    <property type="protein sequence ID" value="KAG2212815.1"/>
    <property type="molecule type" value="Genomic_DNA"/>
</dbReference>
<evidence type="ECO:0000313" key="4">
    <source>
        <dbReference type="Proteomes" id="UP000650833"/>
    </source>
</evidence>
<dbReference type="Proteomes" id="UP000650833">
    <property type="component" value="Unassembled WGS sequence"/>
</dbReference>
<feature type="region of interest" description="Disordered" evidence="1">
    <location>
        <begin position="396"/>
        <end position="415"/>
    </location>
</feature>
<feature type="chain" id="PRO_5034062762" evidence="2">
    <location>
        <begin position="29"/>
        <end position="452"/>
    </location>
</feature>
<keyword evidence="2" id="KW-0732">Signal</keyword>
<accession>A0A8H7RLM0</accession>
<name>A0A8H7RLM0_9FUNG</name>
<gene>
    <name evidence="3" type="ORF">INT46_008476</name>
</gene>
<proteinExistence type="predicted"/>
<feature type="signal peptide" evidence="2">
    <location>
        <begin position="1"/>
        <end position="28"/>
    </location>
</feature>
<protein>
    <submittedName>
        <fullName evidence="3">Uncharacterized protein</fullName>
    </submittedName>
</protein>
<reference evidence="3" key="1">
    <citation type="submission" date="2020-12" db="EMBL/GenBank/DDBJ databases">
        <title>Metabolic potential, ecology and presence of endohyphal bacteria is reflected in genomic diversity of Mucoromycotina.</title>
        <authorList>
            <person name="Muszewska A."/>
            <person name="Okrasinska A."/>
            <person name="Steczkiewicz K."/>
            <person name="Drgas O."/>
            <person name="Orlowska M."/>
            <person name="Perlinska-Lenart U."/>
            <person name="Aleksandrzak-Piekarczyk T."/>
            <person name="Szatraj K."/>
            <person name="Zielenkiewicz U."/>
            <person name="Pilsyk S."/>
            <person name="Malc E."/>
            <person name="Mieczkowski P."/>
            <person name="Kruszewska J.S."/>
            <person name="Biernat P."/>
            <person name="Pawlowska J."/>
        </authorList>
    </citation>
    <scope>NUCLEOTIDE SEQUENCE</scope>
    <source>
        <strain evidence="3">CBS 226.32</strain>
    </source>
</reference>
<evidence type="ECO:0000256" key="1">
    <source>
        <dbReference type="SAM" id="MobiDB-lite"/>
    </source>
</evidence>
<evidence type="ECO:0000256" key="2">
    <source>
        <dbReference type="SAM" id="SignalP"/>
    </source>
</evidence>
<sequence length="452" mass="51757">MKVLSTVFCISTITAFRPILLFLAATEALPPVIVEIQNTVDKTFIRRIMKYCGHVIDKYHVEPIALTICVHEVRKSAQKQFLMTKATILDFLNTPLSEMVALGYVLTKQEVSLLSLEHRDDPTMQMLYDISRVALEYEIRDEERTAEVLLNVCENNQNQYKRIIEAIEEDGNDSKRSRIYAYDGLIYNETCIRKYTKQLSNSSIPEPLALLPTVRANGSSKPTHKSPLKIIDLNSRKTDMEWKGLTAGKAASLMNISRRIGYNWLQKDQKNLIDRLEGKVDDDDNLTENRGRKKLLTADHKRHLEETFGENSSTTIDQAMDSLTNNFEGLKVSKQTVRNFMVDECALSFKKVYFYPTKRNSPEKIQQRYEAQTTTILGAISPHGIINVKVRRPYQSTSKKRKLQRAPSKASESTAVKTTGTVTGHYYNFIASTLNVLDKHEQFKGFYVNHNW</sequence>
<comment type="caution">
    <text evidence="3">The sequence shown here is derived from an EMBL/GenBank/DDBJ whole genome shotgun (WGS) entry which is preliminary data.</text>
</comment>